<organism evidence="9 10">
    <name type="scientific">Oceanipulchritudo coccoides</name>
    <dbReference type="NCBI Taxonomy" id="2706888"/>
    <lineage>
        <taxon>Bacteria</taxon>
        <taxon>Pseudomonadati</taxon>
        <taxon>Verrucomicrobiota</taxon>
        <taxon>Opitutia</taxon>
        <taxon>Puniceicoccales</taxon>
        <taxon>Oceanipulchritudinaceae</taxon>
        <taxon>Oceanipulchritudo</taxon>
    </lineage>
</organism>
<dbReference type="Pfam" id="PF04205">
    <property type="entry name" value="FMN_bind"/>
    <property type="match status" value="1"/>
</dbReference>
<feature type="domain" description="FMN-binding" evidence="8">
    <location>
        <begin position="109"/>
        <end position="211"/>
    </location>
</feature>
<evidence type="ECO:0000313" key="10">
    <source>
        <dbReference type="Proteomes" id="UP000478417"/>
    </source>
</evidence>
<dbReference type="PANTHER" id="PTHR36118">
    <property type="entry name" value="ION-TRANSLOCATING OXIDOREDUCTASE COMPLEX SUBUNIT G"/>
    <property type="match status" value="1"/>
</dbReference>
<dbReference type="InterPro" id="IPR010209">
    <property type="entry name" value="Ion_transpt_RnfG/RsxG"/>
</dbReference>
<evidence type="ECO:0000256" key="7">
    <source>
        <dbReference type="SAM" id="Phobius"/>
    </source>
</evidence>
<evidence type="ECO:0000259" key="8">
    <source>
        <dbReference type="SMART" id="SM00900"/>
    </source>
</evidence>
<keyword evidence="5 6" id="KW-0249">Electron transport</keyword>
<reference evidence="9 10" key="1">
    <citation type="submission" date="2020-02" db="EMBL/GenBank/DDBJ databases">
        <title>Albibacoteraceae fam. nov., the first described family within the subdivision 4 Verrucomicrobia.</title>
        <authorList>
            <person name="Xi F."/>
        </authorList>
    </citation>
    <scope>NUCLEOTIDE SEQUENCE [LARGE SCALE GENOMIC DNA]</scope>
    <source>
        <strain evidence="9 10">CK1056</strain>
    </source>
</reference>
<dbReference type="AlphaFoldDB" id="A0A6B2M236"/>
<evidence type="ECO:0000256" key="6">
    <source>
        <dbReference type="HAMAP-Rule" id="MF_00479"/>
    </source>
</evidence>
<keyword evidence="6 7" id="KW-0812">Transmembrane</keyword>
<keyword evidence="4 6" id="KW-0288">FMN</keyword>
<keyword evidence="6" id="KW-1278">Translocase</keyword>
<accession>A0A6B2M236</accession>
<comment type="caution">
    <text evidence="9">The sequence shown here is derived from an EMBL/GenBank/DDBJ whole genome shotgun (WGS) entry which is preliminary data.</text>
</comment>
<dbReference type="HAMAP" id="MF_00479">
    <property type="entry name" value="RsxG_RnfG"/>
    <property type="match status" value="1"/>
</dbReference>
<keyword evidence="6 7" id="KW-1133">Transmembrane helix</keyword>
<name>A0A6B2M236_9BACT</name>
<dbReference type="Proteomes" id="UP000478417">
    <property type="component" value="Unassembled WGS sequence"/>
</dbReference>
<comment type="subunit">
    <text evidence="6">The complex is composed of six subunits: RnfA, RnfB, RnfC, RnfD, RnfE and RnfG.</text>
</comment>
<evidence type="ECO:0000256" key="4">
    <source>
        <dbReference type="ARBA" id="ARBA00022643"/>
    </source>
</evidence>
<dbReference type="GO" id="GO:0005886">
    <property type="term" value="C:plasma membrane"/>
    <property type="evidence" value="ECO:0007669"/>
    <property type="project" value="UniProtKB-SubCell"/>
</dbReference>
<evidence type="ECO:0000256" key="1">
    <source>
        <dbReference type="ARBA" id="ARBA00022448"/>
    </source>
</evidence>
<dbReference type="EMBL" id="JAAGNX010000002">
    <property type="protein sequence ID" value="NDV62147.1"/>
    <property type="molecule type" value="Genomic_DNA"/>
</dbReference>
<comment type="similarity">
    <text evidence="6">Belongs to the RnfG family.</text>
</comment>
<evidence type="ECO:0000313" key="9">
    <source>
        <dbReference type="EMBL" id="NDV62147.1"/>
    </source>
</evidence>
<dbReference type="InterPro" id="IPR007329">
    <property type="entry name" value="FMN-bd"/>
</dbReference>
<keyword evidence="10" id="KW-1185">Reference proteome</keyword>
<dbReference type="GO" id="GO:0022900">
    <property type="term" value="P:electron transport chain"/>
    <property type="evidence" value="ECO:0007669"/>
    <property type="project" value="UniProtKB-UniRule"/>
</dbReference>
<keyword evidence="2 6" id="KW-0597">Phosphoprotein</keyword>
<keyword evidence="1 6" id="KW-0813">Transport</keyword>
<feature type="transmembrane region" description="Helical" evidence="7">
    <location>
        <begin position="17"/>
        <end position="39"/>
    </location>
</feature>
<protein>
    <recommendedName>
        <fullName evidence="6">Ion-translocating oxidoreductase complex subunit G</fullName>
        <ecNumber evidence="6">7.-.-.-</ecNumber>
    </recommendedName>
    <alternativeName>
        <fullName evidence="6">Rnf electron transport complex subunit G</fullName>
    </alternativeName>
</protein>
<dbReference type="GO" id="GO:0009055">
    <property type="term" value="F:electron transfer activity"/>
    <property type="evidence" value="ECO:0007669"/>
    <property type="project" value="InterPro"/>
</dbReference>
<feature type="modified residue" description="FMN phosphoryl threonine" evidence="6">
    <location>
        <position position="194"/>
    </location>
</feature>
<dbReference type="PANTHER" id="PTHR36118:SF1">
    <property type="entry name" value="ION-TRANSLOCATING OXIDOREDUCTASE COMPLEX SUBUNIT G"/>
    <property type="match status" value="1"/>
</dbReference>
<keyword evidence="3 6" id="KW-0285">Flavoprotein</keyword>
<comment type="cofactor">
    <cofactor evidence="6">
        <name>FMN</name>
        <dbReference type="ChEBI" id="CHEBI:58210"/>
    </cofactor>
</comment>
<evidence type="ECO:0000256" key="5">
    <source>
        <dbReference type="ARBA" id="ARBA00022982"/>
    </source>
</evidence>
<comment type="function">
    <text evidence="6">Part of a membrane-bound complex that couples electron transfer with translocation of ions across the membrane.</text>
</comment>
<proteinExistence type="inferred from homology"/>
<keyword evidence="6" id="KW-1003">Cell membrane</keyword>
<evidence type="ECO:0000256" key="2">
    <source>
        <dbReference type="ARBA" id="ARBA00022553"/>
    </source>
</evidence>
<comment type="subcellular location">
    <subcellularLocation>
        <location evidence="6">Cell membrane</location>
        <topology evidence="6">Single-pass membrane protein</topology>
    </subcellularLocation>
</comment>
<gene>
    <name evidence="6" type="primary">rnfG</name>
    <name evidence="9" type="ORF">G0Q06_06785</name>
</gene>
<evidence type="ECO:0000256" key="3">
    <source>
        <dbReference type="ARBA" id="ARBA00022630"/>
    </source>
</evidence>
<keyword evidence="6 7" id="KW-0472">Membrane</keyword>
<dbReference type="PIRSF" id="PIRSF006091">
    <property type="entry name" value="E_trnsport_RnfG"/>
    <property type="match status" value="1"/>
</dbReference>
<dbReference type="RefSeq" id="WP_163963797.1">
    <property type="nucleotide sequence ID" value="NZ_JAAGNX010000002.1"/>
</dbReference>
<dbReference type="SMART" id="SM00900">
    <property type="entry name" value="FMN_bind"/>
    <property type="match status" value="1"/>
</dbReference>
<sequence length="228" mass="24279">MSEETTPPSASPKSSSLILTLGIIAMLSGLMVVLTFQLTKPRIALNKQRALEKAVFTVLPEATVRKNFFLDESGLAALPDEAFADANVFAGYDDAGKLAGLAMEASARGYQDVVTILYGYSVDNEAVIGITVLQSTETPGLGDKVETDPDFLANFEKLDARLNNTGTAMANEIVTVKNGKKTDPWQIDGISGATVTSTAIGTGLRRSTNEMLPLLAKYKSSLPRSLSE</sequence>
<dbReference type="EC" id="7.-.-.-" evidence="6"/>
<dbReference type="GO" id="GO:0010181">
    <property type="term" value="F:FMN binding"/>
    <property type="evidence" value="ECO:0007669"/>
    <property type="project" value="InterPro"/>
</dbReference>